<dbReference type="PANTHER" id="PTHR10309:SF0">
    <property type="entry name" value="MANNOSE-6-PHOSPHATE ISOMERASE"/>
    <property type="match status" value="1"/>
</dbReference>
<dbReference type="InterPro" id="IPR046457">
    <property type="entry name" value="PMI_typeI_cat"/>
</dbReference>
<proteinExistence type="inferred from homology"/>
<dbReference type="Gene3D" id="1.10.441.10">
    <property type="entry name" value="Phosphomannose Isomerase, domain 2"/>
    <property type="match status" value="1"/>
</dbReference>
<sequence length="504" mass="55192">MCVLPAYPQLPTKTHHSTHTRACHHPCMPYHFQLCLYGFGSSSIIYSTVMRRPDIFLLKNAPMNYDWGDCTAIASLQGRQPTSRPEAEIWFGTHPRSPAYLSDGRLLASALEEHGISISYLVKLLAAAKPLSIQVHPNSAQARAGFAREKHLDSASKNYRDRYEKSEMLIAISDTFSLLCGFRPKDELSETLNHFSLVSKKFKIMRDLYEQHGLKCAIAWFFENANQSDIDLLCEGRMPYESQNTTISDLKKHHVNEPGFVLAVLMNRVNITRGQSVFVQAGTLHSYLKGFGVEIMTNSDNVIRAGLTTKHIDTVELQKVALFKSEPVCLLQPHISNSGASRRFCTPYFTVEEVTLSGNEGSCLSSNIGNCAYCNRDSDSDLTSVLQHDLDQKHDGMTEPSPELSEGIHACNSGITCTSESISKSATAIPGGTFGGSGYTLRGTGLVLVTAGVVHLSSGDEELIVRSGFAAFVIDPSPSGGVFLTGCGVCYIVTDDNQFDIIAS</sequence>
<dbReference type="PANTHER" id="PTHR10309">
    <property type="entry name" value="MANNOSE-6-PHOSPHATE ISOMERASE"/>
    <property type="match status" value="1"/>
</dbReference>
<evidence type="ECO:0000259" key="8">
    <source>
        <dbReference type="Pfam" id="PF20511"/>
    </source>
</evidence>
<dbReference type="AlphaFoldDB" id="Q83GV9"/>
<dbReference type="EC" id="5.3.1.8" evidence="4"/>
<dbReference type="GO" id="GO:0005975">
    <property type="term" value="P:carbohydrate metabolic process"/>
    <property type="evidence" value="ECO:0007669"/>
    <property type="project" value="InterPro"/>
</dbReference>
<reference evidence="9 10" key="1">
    <citation type="journal article" date="2003" name="Genome Res.">
        <title>Tropheryma whipplei twist: a human pathogenic Actinobacteria with a reduced genome.</title>
        <authorList>
            <person name="Raoult D."/>
            <person name="Ogata H."/>
            <person name="Audic S."/>
            <person name="Robert C."/>
            <person name="Suhre K."/>
            <person name="Drancourt M."/>
            <person name="Claverie J.-M."/>
        </authorList>
    </citation>
    <scope>NUCLEOTIDE SEQUENCE [LARGE SCALE GENOMIC DNA]</scope>
    <source>
        <strain evidence="9 10">Twist</strain>
    </source>
</reference>
<evidence type="ECO:0000313" key="10">
    <source>
        <dbReference type="Proteomes" id="UP000002200"/>
    </source>
</evidence>
<dbReference type="eggNOG" id="COG1482">
    <property type="taxonomic scope" value="Bacteria"/>
</dbReference>
<organism evidence="9 10">
    <name type="scientific">Tropheryma whipplei (strain Twist)</name>
    <name type="common">Whipple's bacillus</name>
    <dbReference type="NCBI Taxonomy" id="203267"/>
    <lineage>
        <taxon>Bacteria</taxon>
        <taxon>Bacillati</taxon>
        <taxon>Actinomycetota</taxon>
        <taxon>Actinomycetes</taxon>
        <taxon>Micrococcales</taxon>
        <taxon>Tropherymataceae</taxon>
        <taxon>Tropheryma</taxon>
    </lineage>
</organism>
<dbReference type="Gene3D" id="2.60.120.10">
    <property type="entry name" value="Jelly Rolls"/>
    <property type="match status" value="2"/>
</dbReference>
<protein>
    <recommendedName>
        <fullName evidence="4">mannose-6-phosphate isomerase</fullName>
        <ecNumber evidence="4">5.3.1.8</ecNumber>
    </recommendedName>
</protein>
<dbReference type="HOGENOM" id="CLU_540723_0_0_11"/>
<accession>Q83GV9</accession>
<dbReference type="EMBL" id="AE014184">
    <property type="protein sequence ID" value="AAO44219.1"/>
    <property type="molecule type" value="Genomic_DNA"/>
</dbReference>
<evidence type="ECO:0000256" key="6">
    <source>
        <dbReference type="ARBA" id="ARBA00022833"/>
    </source>
</evidence>
<gene>
    <name evidence="9" type="primary">manA</name>
    <name evidence="9" type="ordered locus">TWT_122</name>
</gene>
<comment type="similarity">
    <text evidence="3">Belongs to the mannose-6-phosphate isomerase type 1 family.</text>
</comment>
<evidence type="ECO:0000256" key="5">
    <source>
        <dbReference type="ARBA" id="ARBA00022723"/>
    </source>
</evidence>
<dbReference type="InterPro" id="IPR011051">
    <property type="entry name" value="RmlC_Cupin_sf"/>
</dbReference>
<dbReference type="NCBIfam" id="TIGR00218">
    <property type="entry name" value="manA"/>
    <property type="match status" value="1"/>
</dbReference>
<feature type="domain" description="Phosphomannose isomerase type I catalytic" evidence="8">
    <location>
        <begin position="56"/>
        <end position="184"/>
    </location>
</feature>
<dbReference type="PRINTS" id="PR00714">
    <property type="entry name" value="MAN6PISMRASE"/>
</dbReference>
<dbReference type="Pfam" id="PF20511">
    <property type="entry name" value="PMI_typeI_cat"/>
    <property type="match status" value="1"/>
</dbReference>
<dbReference type="GO" id="GO:0008270">
    <property type="term" value="F:zinc ion binding"/>
    <property type="evidence" value="ECO:0007669"/>
    <property type="project" value="InterPro"/>
</dbReference>
<dbReference type="InterPro" id="IPR001250">
    <property type="entry name" value="Man6P_Isoase-1"/>
</dbReference>
<name>Q83GV9_TROWT</name>
<dbReference type="CDD" id="cd07011">
    <property type="entry name" value="cupin_PMI_type_I_N"/>
    <property type="match status" value="1"/>
</dbReference>
<keyword evidence="7 9" id="KW-0413">Isomerase</keyword>
<comment type="catalytic activity">
    <reaction evidence="1">
        <text>D-mannose 6-phosphate = D-fructose 6-phosphate</text>
        <dbReference type="Rhea" id="RHEA:12356"/>
        <dbReference type="ChEBI" id="CHEBI:58735"/>
        <dbReference type="ChEBI" id="CHEBI:61527"/>
        <dbReference type="EC" id="5.3.1.8"/>
    </reaction>
</comment>
<keyword evidence="5" id="KW-0479">Metal-binding</keyword>
<keyword evidence="6" id="KW-0862">Zinc</keyword>
<evidence type="ECO:0000313" key="9">
    <source>
        <dbReference type="EMBL" id="AAO44219.1"/>
    </source>
</evidence>
<dbReference type="GO" id="GO:0009298">
    <property type="term" value="P:GDP-mannose biosynthetic process"/>
    <property type="evidence" value="ECO:0007669"/>
    <property type="project" value="InterPro"/>
</dbReference>
<evidence type="ECO:0000256" key="7">
    <source>
        <dbReference type="ARBA" id="ARBA00023235"/>
    </source>
</evidence>
<dbReference type="GO" id="GO:0005829">
    <property type="term" value="C:cytosol"/>
    <property type="evidence" value="ECO:0007669"/>
    <property type="project" value="TreeGrafter"/>
</dbReference>
<dbReference type="STRING" id="203267.TWT_122"/>
<dbReference type="InterPro" id="IPR014710">
    <property type="entry name" value="RmlC-like_jellyroll"/>
</dbReference>
<comment type="cofactor">
    <cofactor evidence="2">
        <name>Zn(2+)</name>
        <dbReference type="ChEBI" id="CHEBI:29105"/>
    </cofactor>
</comment>
<dbReference type="Proteomes" id="UP000002200">
    <property type="component" value="Chromosome"/>
</dbReference>
<dbReference type="InterPro" id="IPR016305">
    <property type="entry name" value="Mannose-6-P_Isomerase"/>
</dbReference>
<evidence type="ECO:0000256" key="4">
    <source>
        <dbReference type="ARBA" id="ARBA00011956"/>
    </source>
</evidence>
<dbReference type="SUPFAM" id="SSF51182">
    <property type="entry name" value="RmlC-like cupins"/>
    <property type="match status" value="1"/>
</dbReference>
<evidence type="ECO:0000256" key="2">
    <source>
        <dbReference type="ARBA" id="ARBA00001947"/>
    </source>
</evidence>
<dbReference type="KEGG" id="twh:TWT_122"/>
<evidence type="ECO:0000256" key="3">
    <source>
        <dbReference type="ARBA" id="ARBA00010772"/>
    </source>
</evidence>
<evidence type="ECO:0000256" key="1">
    <source>
        <dbReference type="ARBA" id="ARBA00000757"/>
    </source>
</evidence>
<keyword evidence="10" id="KW-1185">Reference proteome</keyword>
<dbReference type="GO" id="GO:0004476">
    <property type="term" value="F:mannose-6-phosphate isomerase activity"/>
    <property type="evidence" value="ECO:0007669"/>
    <property type="project" value="UniProtKB-EC"/>
</dbReference>